<protein>
    <submittedName>
        <fullName evidence="2">Uncharacterized protein</fullName>
    </submittedName>
</protein>
<keyword evidence="3" id="KW-1185">Reference proteome</keyword>
<dbReference type="Proteomes" id="UP001605036">
    <property type="component" value="Unassembled WGS sequence"/>
</dbReference>
<evidence type="ECO:0000256" key="1">
    <source>
        <dbReference type="SAM" id="MobiDB-lite"/>
    </source>
</evidence>
<dbReference type="AlphaFoldDB" id="A0ABD1YMG0"/>
<sequence length="154" mass="17340">MSQRIFFLWMHSQTKGGNSMSASASQCTSHYYSGSPGLALQLPGSSWKRLTYVKSLIKKVESKNQVPEAADTRELQSPLESPQESREASNSMDRDRNRDDVYKYSADVITKVESDALQKSGKLKVEPELENGSQKGLIDGDIRKIEIQGKWWLI</sequence>
<dbReference type="EMBL" id="JBHFFA010000004">
    <property type="protein sequence ID" value="KAL2631675.1"/>
    <property type="molecule type" value="Genomic_DNA"/>
</dbReference>
<feature type="compositionally biased region" description="Basic and acidic residues" evidence="1">
    <location>
        <begin position="83"/>
        <end position="99"/>
    </location>
</feature>
<name>A0ABD1YMG0_9MARC</name>
<proteinExistence type="predicted"/>
<reference evidence="2 3" key="1">
    <citation type="submission" date="2024-09" db="EMBL/GenBank/DDBJ databases">
        <title>Chromosome-scale assembly of Riccia fluitans.</title>
        <authorList>
            <person name="Paukszto L."/>
            <person name="Sawicki J."/>
            <person name="Karawczyk K."/>
            <person name="Piernik-Szablinska J."/>
            <person name="Szczecinska M."/>
            <person name="Mazdziarz M."/>
        </authorList>
    </citation>
    <scope>NUCLEOTIDE SEQUENCE [LARGE SCALE GENOMIC DNA]</scope>
    <source>
        <strain evidence="2">Rf_01</strain>
        <tissue evidence="2">Aerial parts of the thallus</tissue>
    </source>
</reference>
<feature type="region of interest" description="Disordered" evidence="1">
    <location>
        <begin position="62"/>
        <end position="99"/>
    </location>
</feature>
<evidence type="ECO:0000313" key="3">
    <source>
        <dbReference type="Proteomes" id="UP001605036"/>
    </source>
</evidence>
<gene>
    <name evidence="2" type="ORF">R1flu_016361</name>
</gene>
<accession>A0ABD1YMG0</accession>
<organism evidence="2 3">
    <name type="scientific">Riccia fluitans</name>
    <dbReference type="NCBI Taxonomy" id="41844"/>
    <lineage>
        <taxon>Eukaryota</taxon>
        <taxon>Viridiplantae</taxon>
        <taxon>Streptophyta</taxon>
        <taxon>Embryophyta</taxon>
        <taxon>Marchantiophyta</taxon>
        <taxon>Marchantiopsida</taxon>
        <taxon>Marchantiidae</taxon>
        <taxon>Marchantiales</taxon>
        <taxon>Ricciaceae</taxon>
        <taxon>Riccia</taxon>
    </lineage>
</organism>
<comment type="caution">
    <text evidence="2">The sequence shown here is derived from an EMBL/GenBank/DDBJ whole genome shotgun (WGS) entry which is preliminary data.</text>
</comment>
<evidence type="ECO:0000313" key="2">
    <source>
        <dbReference type="EMBL" id="KAL2631675.1"/>
    </source>
</evidence>